<evidence type="ECO:0000313" key="11">
    <source>
        <dbReference type="Proteomes" id="UP000015104"/>
    </source>
</evidence>
<evidence type="ECO:0000256" key="3">
    <source>
        <dbReference type="ARBA" id="ARBA00023015"/>
    </source>
</evidence>
<accession>T1KY74</accession>
<keyword evidence="4" id="KW-0238">DNA-binding</keyword>
<evidence type="ECO:0000256" key="2">
    <source>
        <dbReference type="ARBA" id="ARBA00022553"/>
    </source>
</evidence>
<feature type="compositionally biased region" description="Polar residues" evidence="8">
    <location>
        <begin position="976"/>
        <end position="991"/>
    </location>
</feature>
<dbReference type="PANTHER" id="PTHR15741">
    <property type="entry name" value="BASIC HELIX-LOOP-HELIX ZIP TRANSCRIPTION FACTOR"/>
    <property type="match status" value="1"/>
</dbReference>
<feature type="region of interest" description="Disordered" evidence="8">
    <location>
        <begin position="637"/>
        <end position="717"/>
    </location>
</feature>
<evidence type="ECO:0000313" key="10">
    <source>
        <dbReference type="EnsemblMetazoa" id="tetur26g02720.1"/>
    </source>
</evidence>
<dbReference type="Pfam" id="PF00010">
    <property type="entry name" value="HLH"/>
    <property type="match status" value="1"/>
</dbReference>
<feature type="region of interest" description="Disordered" evidence="8">
    <location>
        <begin position="91"/>
        <end position="113"/>
    </location>
</feature>
<evidence type="ECO:0000256" key="6">
    <source>
        <dbReference type="ARBA" id="ARBA00023242"/>
    </source>
</evidence>
<evidence type="ECO:0000259" key="9">
    <source>
        <dbReference type="PROSITE" id="PS50888"/>
    </source>
</evidence>
<feature type="compositionally biased region" description="Polar residues" evidence="8">
    <location>
        <begin position="705"/>
        <end position="715"/>
    </location>
</feature>
<dbReference type="FunFam" id="4.10.280.10:FF:000028">
    <property type="entry name" value="MLX interacting protein like"/>
    <property type="match status" value="1"/>
</dbReference>
<organism evidence="10 11">
    <name type="scientific">Tetranychus urticae</name>
    <name type="common">Two-spotted spider mite</name>
    <dbReference type="NCBI Taxonomy" id="32264"/>
    <lineage>
        <taxon>Eukaryota</taxon>
        <taxon>Metazoa</taxon>
        <taxon>Ecdysozoa</taxon>
        <taxon>Arthropoda</taxon>
        <taxon>Chelicerata</taxon>
        <taxon>Arachnida</taxon>
        <taxon>Acari</taxon>
        <taxon>Acariformes</taxon>
        <taxon>Trombidiformes</taxon>
        <taxon>Prostigmata</taxon>
        <taxon>Eleutherengona</taxon>
        <taxon>Raphignathae</taxon>
        <taxon>Tetranychoidea</taxon>
        <taxon>Tetranychidae</taxon>
        <taxon>Tetranychus</taxon>
    </lineage>
</organism>
<keyword evidence="2" id="KW-0597">Phosphoprotein</keyword>
<dbReference type="Gene3D" id="4.10.280.10">
    <property type="entry name" value="Helix-loop-helix DNA-binding domain"/>
    <property type="match status" value="1"/>
</dbReference>
<dbReference type="GO" id="GO:0000978">
    <property type="term" value="F:RNA polymerase II cis-regulatory region sequence-specific DNA binding"/>
    <property type="evidence" value="ECO:0007669"/>
    <property type="project" value="TreeGrafter"/>
</dbReference>
<keyword evidence="6" id="KW-0539">Nucleus</keyword>
<keyword evidence="7" id="KW-0175">Coiled coil</keyword>
<feature type="compositionally biased region" description="Polar residues" evidence="8">
    <location>
        <begin position="900"/>
        <end position="913"/>
    </location>
</feature>
<feature type="region of interest" description="Disordered" evidence="8">
    <location>
        <begin position="949"/>
        <end position="991"/>
    </location>
</feature>
<dbReference type="PROSITE" id="PS50888">
    <property type="entry name" value="BHLH"/>
    <property type="match status" value="1"/>
</dbReference>
<dbReference type="CDD" id="cd11405">
    <property type="entry name" value="bHLHzip_MLXIP_like"/>
    <property type="match status" value="1"/>
</dbReference>
<evidence type="ECO:0000256" key="7">
    <source>
        <dbReference type="SAM" id="Coils"/>
    </source>
</evidence>
<dbReference type="GO" id="GO:0000981">
    <property type="term" value="F:DNA-binding transcription factor activity, RNA polymerase II-specific"/>
    <property type="evidence" value="ECO:0007669"/>
    <property type="project" value="TreeGrafter"/>
</dbReference>
<dbReference type="CDD" id="cd21739">
    <property type="entry name" value="NES2-NLS_ChREBP-like"/>
    <property type="match status" value="1"/>
</dbReference>
<reference evidence="10" key="2">
    <citation type="submission" date="2015-06" db="UniProtKB">
        <authorList>
            <consortium name="EnsemblMetazoa"/>
        </authorList>
    </citation>
    <scope>IDENTIFICATION</scope>
</reference>
<name>T1KY74_TETUR</name>
<dbReference type="EnsemblMetazoa" id="tetur26g02720.1">
    <property type="protein sequence ID" value="tetur26g02720.1"/>
    <property type="gene ID" value="tetur26g02720"/>
</dbReference>
<dbReference type="PANTHER" id="PTHR15741:SF37">
    <property type="entry name" value="LD38259P"/>
    <property type="match status" value="1"/>
</dbReference>
<feature type="region of interest" description="Disordered" evidence="8">
    <location>
        <begin position="900"/>
        <end position="937"/>
    </location>
</feature>
<evidence type="ECO:0000256" key="5">
    <source>
        <dbReference type="ARBA" id="ARBA00023163"/>
    </source>
</evidence>
<comment type="subcellular location">
    <subcellularLocation>
        <location evidence="1">Nucleus</location>
    </subcellularLocation>
</comment>
<feature type="domain" description="BHLH" evidence="9">
    <location>
        <begin position="1016"/>
        <end position="1070"/>
    </location>
</feature>
<feature type="compositionally biased region" description="Low complexity" evidence="8">
    <location>
        <begin position="961"/>
        <end position="975"/>
    </location>
</feature>
<dbReference type="AlphaFoldDB" id="T1KY74"/>
<reference evidence="11" key="1">
    <citation type="submission" date="2011-08" db="EMBL/GenBank/DDBJ databases">
        <authorList>
            <person name="Rombauts S."/>
        </authorList>
    </citation>
    <scope>NUCLEOTIDE SEQUENCE</scope>
    <source>
        <strain evidence="11">London</strain>
    </source>
</reference>
<dbReference type="EMBL" id="CAEY01000699">
    <property type="status" value="NOT_ANNOTATED_CDS"/>
    <property type="molecule type" value="Genomic_DNA"/>
</dbReference>
<feature type="compositionally biased region" description="Low complexity" evidence="8">
    <location>
        <begin position="677"/>
        <end position="695"/>
    </location>
</feature>
<dbReference type="InterPro" id="IPR036638">
    <property type="entry name" value="HLH_DNA-bd_sf"/>
</dbReference>
<dbReference type="SMART" id="SM00353">
    <property type="entry name" value="HLH"/>
    <property type="match status" value="1"/>
</dbReference>
<feature type="region of interest" description="Disordered" evidence="8">
    <location>
        <begin position="775"/>
        <end position="814"/>
    </location>
</feature>
<keyword evidence="5" id="KW-0804">Transcription</keyword>
<dbReference type="GO" id="GO:0005634">
    <property type="term" value="C:nucleus"/>
    <property type="evidence" value="ECO:0007669"/>
    <property type="project" value="UniProtKB-SubCell"/>
</dbReference>
<feature type="compositionally biased region" description="Low complexity" evidence="8">
    <location>
        <begin position="99"/>
        <end position="113"/>
    </location>
</feature>
<sequence length="1221" mass="135592">MSTMMSPFGLPEKRLAVTTASSGTTTSMMLQGHGDVSTRLSFDGNHLALASISATNNTSNYLQQLDESASVVNAANNSVDLNLRGWNHQRSQPIDQQLSSSSHGLSSTISHPSTLVKRESKSEIIHSGHFMVSQIDDQQDDVNEVEQTSDFKETSVVPICVDSIQPEVAPKSRYPVYFSPGKTFAPRRFVDEGLSKLFECMSLAYSGSITSPKWKTFKGLPLKLKDKIRLNNIIWRAWHIQYIIGRDPRVCQFSSPSDHESHNKAEAVILEGKYWKRRHTTVIAEYHKWRAYHKHTLRPRPPRRVSISIEDLNCPTSFSDYHDGRWNEFFSNQDLNNLSVDDDFAMDFSDNLLNSLVPPNVIDFPNPREIARSGMGAEFIQPGLTQLQPCLDDFMEPLSGEFDKKIYQNISLFDSDFLLSRVCIMPPLPEESTSDNLRDNWKIFDKQPRFGVASNPVNSDYMQMSYGDMLDVSNNGSNSSGVIKSFNANQGNSNATTVIQVADLPQQNIVQQGLSSNHQTNSTPAQPQSSNVTVISHVTSGGSTLDLNQINPLESVSLQVQNSGLNNNMPYSTQSQSNLINMPVSAHNVTSTNSLESQKGRAFGSYDCIMSMNSMNSNFGKSDQTAISQANCLRSETVTETNQSRGSVEDHFMYPKMPTRSPRNRSRSVSTPHMVYKPQTQPQPQSQSKQIQQTPVTPPAAINVNDHQSNKSTTLGPMERSISLPVYSQRRNAIGPLLNAQLMQQSQVNFSSTNLAALRGGNNLQFTPDSFNNNHLAPGTSSITPELTSHMTGSYSSEPSMNVTPSGNIGSNQITANTATSSDFTSDSNSLIAQLLCNTGSPANTNLISATKSSNDYEKASGVIQNHHHHHHHNQHQQQQPLHLYSSHPSLHGNMLNYPNSRQSGNLMSSNSGDGIGPTRPFRGRISGRLSDPEPPRGLLAGLKERVRKISSPTISPPPLLGSAYSPSSRDSNSSTPLASPQSIVTVGSPSIPSTLSSIKTIKLKSDTDKLKYKEHRRVCHINAEQKRRCNIKNGFDTLRTLLPAINQNANTKISKAAMLHKAAEYIRTMKSERHQRQEECENLRQQIETLNQTIGVFQSQLPATGAPISCQRVGQVKEQFDSYVKDRTMNNWKFWVFGLVMESLLESYMTTVTTSDVDDMCRSVLRWLDQNCSLVTLRREVLNSLRHLSTSTNILTSPTTLREEILESLNKRPNRTQSNQ</sequence>
<dbReference type="SUPFAM" id="SSF47459">
    <property type="entry name" value="HLH, helix-loop-helix DNA-binding domain"/>
    <property type="match status" value="1"/>
</dbReference>
<dbReference type="STRING" id="32264.T1KY74"/>
<keyword evidence="11" id="KW-1185">Reference proteome</keyword>
<protein>
    <recommendedName>
        <fullName evidence="9">BHLH domain-containing protein</fullName>
    </recommendedName>
</protein>
<feature type="compositionally biased region" description="Polar residues" evidence="8">
    <location>
        <begin position="637"/>
        <end position="646"/>
    </location>
</feature>
<dbReference type="InterPro" id="IPR011598">
    <property type="entry name" value="bHLH_dom"/>
</dbReference>
<evidence type="ECO:0000256" key="8">
    <source>
        <dbReference type="SAM" id="MobiDB-lite"/>
    </source>
</evidence>
<proteinExistence type="predicted"/>
<dbReference type="InterPro" id="IPR052207">
    <property type="entry name" value="Max-like/E-box_TFs"/>
</dbReference>
<keyword evidence="3" id="KW-0805">Transcription regulation</keyword>
<feature type="coiled-coil region" evidence="7">
    <location>
        <begin position="1067"/>
        <end position="1101"/>
    </location>
</feature>
<dbReference type="GO" id="GO:0046983">
    <property type="term" value="F:protein dimerization activity"/>
    <property type="evidence" value="ECO:0007669"/>
    <property type="project" value="InterPro"/>
</dbReference>
<dbReference type="Proteomes" id="UP000015104">
    <property type="component" value="Unassembled WGS sequence"/>
</dbReference>
<dbReference type="HOGENOM" id="CLU_007471_0_0_1"/>
<evidence type="ECO:0000256" key="1">
    <source>
        <dbReference type="ARBA" id="ARBA00004123"/>
    </source>
</evidence>
<evidence type="ECO:0000256" key="4">
    <source>
        <dbReference type="ARBA" id="ARBA00023125"/>
    </source>
</evidence>
<dbReference type="eggNOG" id="KOG3582">
    <property type="taxonomic scope" value="Eukaryota"/>
</dbReference>